<gene>
    <name evidence="7" type="ORF">GCM10008919_20220</name>
</gene>
<evidence type="ECO:0000256" key="5">
    <source>
        <dbReference type="SAM" id="Phobius"/>
    </source>
</evidence>
<dbReference type="PANTHER" id="PTHR34220:SF7">
    <property type="entry name" value="SENSOR HISTIDINE KINASE YPDA"/>
    <property type="match status" value="1"/>
</dbReference>
<organism evidence="7 8">
    <name type="scientific">Selenomonas dianae</name>
    <dbReference type="NCBI Taxonomy" id="135079"/>
    <lineage>
        <taxon>Bacteria</taxon>
        <taxon>Bacillati</taxon>
        <taxon>Bacillota</taxon>
        <taxon>Negativicutes</taxon>
        <taxon>Selenomonadales</taxon>
        <taxon>Selenomonadaceae</taxon>
        <taxon>Selenomonas</taxon>
    </lineage>
</organism>
<dbReference type="EMBL" id="BAAACR010000013">
    <property type="protein sequence ID" value="GAA0216909.1"/>
    <property type="molecule type" value="Genomic_DNA"/>
</dbReference>
<keyword evidence="2" id="KW-0597">Phosphoprotein</keyword>
<dbReference type="PROSITE" id="PS50885">
    <property type="entry name" value="HAMP"/>
    <property type="match status" value="1"/>
</dbReference>
<evidence type="ECO:0000256" key="3">
    <source>
        <dbReference type="ARBA" id="ARBA00022679"/>
    </source>
</evidence>
<keyword evidence="3" id="KW-0808">Transferase</keyword>
<dbReference type="InterPro" id="IPR036890">
    <property type="entry name" value="HATPase_C_sf"/>
</dbReference>
<evidence type="ECO:0000256" key="4">
    <source>
        <dbReference type="ARBA" id="ARBA00022777"/>
    </source>
</evidence>
<dbReference type="SMART" id="SM00387">
    <property type="entry name" value="HATPase_c"/>
    <property type="match status" value="1"/>
</dbReference>
<dbReference type="PANTHER" id="PTHR34220">
    <property type="entry name" value="SENSOR HISTIDINE KINASE YPDA"/>
    <property type="match status" value="1"/>
</dbReference>
<comment type="subcellular location">
    <subcellularLocation>
        <location evidence="1">Membrane</location>
    </subcellularLocation>
</comment>
<evidence type="ECO:0000256" key="2">
    <source>
        <dbReference type="ARBA" id="ARBA00022553"/>
    </source>
</evidence>
<evidence type="ECO:0000259" key="6">
    <source>
        <dbReference type="PROSITE" id="PS50885"/>
    </source>
</evidence>
<feature type="domain" description="HAMP" evidence="6">
    <location>
        <begin position="302"/>
        <end position="354"/>
    </location>
</feature>
<proteinExistence type="predicted"/>
<dbReference type="RefSeq" id="WP_304986573.1">
    <property type="nucleotide sequence ID" value="NZ_BAAACR010000013.1"/>
</dbReference>
<dbReference type="Gene3D" id="6.10.340.10">
    <property type="match status" value="1"/>
</dbReference>
<keyword evidence="5" id="KW-0812">Transmembrane</keyword>
<sequence>MRRFQDEVRSALLKYALVPGLLIALICIVLAALYWERNVMTRTAEEARVAGEIFTELTHEYEARAAVIAMHGTEKLHTDGNGQRTFFENLYAELNVHGALPRFYLLDRDRHALFQTAPYVPAYLAPPTTGWGVLARMERAEGCVEEFVPHGDLTWDYVVGQAIRSVPSALGSSTFTSATVDGYAVFVISMHELEKRLQTGEKMHFIIVDRAGRAPFSTVTTFRDPVFYKVVPELVDAHGLCEVGGQQFYVAQEQVLDGAFTVYAVLPVGSRIAQFATGAAILFGVLLLMIPFIFFRVRRETWEKTEAMDEIVDAFRAVRHGNLDRELVIRTGNEFEEIAGEYNRMVQSLIRLMRENEEKARVSVVSELRQLESQFNPHFLFNTLENIKFMTKLDPNAAVRMITSLSALLRYSIDSRTQCVTLAEDLHHLANYIEIQRQRFGARLSYRQEIAEEAMPCFVPKLLLQPVVENAIHYGADAEGNIHIFTRITAADGKMQITIEDAGTGMAEETLCHLHEMMVRGENTSVHTGLYNIHRRIRLLYGMEYGMQLARRAEGGTRVTMVLPVNIGKEKDDAAHSDRRG</sequence>
<feature type="transmembrane region" description="Helical" evidence="5">
    <location>
        <begin position="12"/>
        <end position="35"/>
    </location>
</feature>
<dbReference type="InterPro" id="IPR013788">
    <property type="entry name" value="Hemocyanin/hexamerin"/>
</dbReference>
<dbReference type="SUPFAM" id="SSF55874">
    <property type="entry name" value="ATPase domain of HSP90 chaperone/DNA topoisomerase II/histidine kinase"/>
    <property type="match status" value="1"/>
</dbReference>
<dbReference type="Gene3D" id="3.30.565.10">
    <property type="entry name" value="Histidine kinase-like ATPase, C-terminal domain"/>
    <property type="match status" value="1"/>
</dbReference>
<dbReference type="Pfam" id="PF06580">
    <property type="entry name" value="His_kinase"/>
    <property type="match status" value="1"/>
</dbReference>
<keyword evidence="5" id="KW-0472">Membrane</keyword>
<feature type="transmembrane region" description="Helical" evidence="5">
    <location>
        <begin position="275"/>
        <end position="295"/>
    </location>
</feature>
<dbReference type="InterPro" id="IPR003594">
    <property type="entry name" value="HATPase_dom"/>
</dbReference>
<evidence type="ECO:0000313" key="8">
    <source>
        <dbReference type="Proteomes" id="UP001500399"/>
    </source>
</evidence>
<dbReference type="Pfam" id="PF02518">
    <property type="entry name" value="HATPase_c"/>
    <property type="match status" value="1"/>
</dbReference>
<keyword evidence="5" id="KW-1133">Transmembrane helix</keyword>
<dbReference type="InterPro" id="IPR003660">
    <property type="entry name" value="HAMP_dom"/>
</dbReference>
<dbReference type="CDD" id="cd06225">
    <property type="entry name" value="HAMP"/>
    <property type="match status" value="1"/>
</dbReference>
<evidence type="ECO:0000256" key="1">
    <source>
        <dbReference type="ARBA" id="ARBA00004370"/>
    </source>
</evidence>
<dbReference type="SMART" id="SM00304">
    <property type="entry name" value="HAMP"/>
    <property type="match status" value="1"/>
</dbReference>
<protein>
    <recommendedName>
        <fullName evidence="6">HAMP domain-containing protein</fullName>
    </recommendedName>
</protein>
<accession>A0ABN0TAM7</accession>
<keyword evidence="4" id="KW-0418">Kinase</keyword>
<keyword evidence="8" id="KW-1185">Reference proteome</keyword>
<dbReference type="Proteomes" id="UP001500399">
    <property type="component" value="Unassembled WGS sequence"/>
</dbReference>
<comment type="caution">
    <text evidence="7">The sequence shown here is derived from an EMBL/GenBank/DDBJ whole genome shotgun (WGS) entry which is preliminary data.</text>
</comment>
<dbReference type="InterPro" id="IPR050640">
    <property type="entry name" value="Bact_2-comp_sensor_kinase"/>
</dbReference>
<reference evidence="7 8" key="1">
    <citation type="journal article" date="2019" name="Int. J. Syst. Evol. Microbiol.">
        <title>The Global Catalogue of Microorganisms (GCM) 10K type strain sequencing project: providing services to taxonomists for standard genome sequencing and annotation.</title>
        <authorList>
            <consortium name="The Broad Institute Genomics Platform"/>
            <consortium name="The Broad Institute Genome Sequencing Center for Infectious Disease"/>
            <person name="Wu L."/>
            <person name="Ma J."/>
        </authorList>
    </citation>
    <scope>NUCLEOTIDE SEQUENCE [LARGE SCALE GENOMIC DNA]</scope>
    <source>
        <strain evidence="7 8">JCM 8542</strain>
    </source>
</reference>
<dbReference type="PROSITE" id="PS00210">
    <property type="entry name" value="HEMOCYANIN_2"/>
    <property type="match status" value="1"/>
</dbReference>
<dbReference type="InterPro" id="IPR010559">
    <property type="entry name" value="Sig_transdc_His_kin_internal"/>
</dbReference>
<dbReference type="Pfam" id="PF00672">
    <property type="entry name" value="HAMP"/>
    <property type="match status" value="1"/>
</dbReference>
<evidence type="ECO:0000313" key="7">
    <source>
        <dbReference type="EMBL" id="GAA0216909.1"/>
    </source>
</evidence>
<name>A0ABN0TAM7_9FIRM</name>